<feature type="compositionally biased region" description="Basic and acidic residues" evidence="1">
    <location>
        <begin position="549"/>
        <end position="559"/>
    </location>
</feature>
<feature type="compositionally biased region" description="Basic and acidic residues" evidence="1">
    <location>
        <begin position="957"/>
        <end position="974"/>
    </location>
</feature>
<accession>A0A6T7HTX7</accession>
<dbReference type="InterPro" id="IPR049227">
    <property type="entry name" value="DUF6824"/>
</dbReference>
<feature type="compositionally biased region" description="Low complexity" evidence="1">
    <location>
        <begin position="238"/>
        <end position="250"/>
    </location>
</feature>
<dbReference type="AlphaFoldDB" id="A0A6T7HTX7"/>
<evidence type="ECO:0000313" key="3">
    <source>
        <dbReference type="EMBL" id="CAD9817550.1"/>
    </source>
</evidence>
<feature type="region of interest" description="Disordered" evidence="1">
    <location>
        <begin position="748"/>
        <end position="978"/>
    </location>
</feature>
<feature type="compositionally biased region" description="Basic and acidic residues" evidence="1">
    <location>
        <begin position="485"/>
        <end position="495"/>
    </location>
</feature>
<feature type="compositionally biased region" description="Basic and acidic residues" evidence="1">
    <location>
        <begin position="590"/>
        <end position="599"/>
    </location>
</feature>
<sequence length="1019" mass="112133">MGYSNRPSTTELNEASRIMSPIVGSSGEAAHSKEGRDGRFQVLFYDKHSKRGSTPPAPSVNHVRRISAGDEGVFEEGEGVEVVLNKESDSPASSIFRSPAVDRPRPVRLPRRPDANALNTGPPPPFPQSSSHSQNAPYEPGPPQAYSSRPSFDYHPYPHHGQYGSGGAPPHSAYRPHDYGPPQGYPYQQQQQQQRYPPHPPPQSHYSSYPPQVHSSAPPSGDGINVVSPHHYRGSGGASISSSSGHHGPGTPIRSSSSYGSYQRNHWNSGSPPRSHQEGYTGSINKSNSYQYPPNSPVSRYGDDRNYSHQTPEKRSMPSSSSRGRRRSHQGPSQPKERAPPILKASSYDSQTTEMAPYQGEPSSSFQYGYEQSPGFAPSNGPPPVVAKSPSMERFHNQDSTAANATRSAHYNHSRDDSAQYYQSHDYHPSTPGGSGGPPAFEPGFSPGGYKLDSSGSWGYDIPQTPGTPGSPIHGSLSFSYSDQPQDHYHRKEGGDYYYNPEHPPIQSAPSYDPQDYYSQGSPQRPFPSMRRQHNTSLADREDEEMEEDVHPLLKDYHPANDGATRQEQTKTERSVKPQFTRGDSGPAKYDVHSDESKKGSKSSKVAKKLKSSAILQPPDAAKEVDFECTNPPLTPVLPPSTMPDCMSPAEISMNDVLCGRGGGTNSQIGNRRFRQLVTDFQPVYLLARRKEKPLIARTIVLILRNRGGRFLKKDEASGGMFDVGDIKAEAKTSQALREGLDVRATKKVEKTEQKMKKAAQRAATSATKERNEPEKDAKIVTPRSNEDSSEDAVIKKTASHDSNDMSCTTTQSPSSEDRRKKMSTPPPIPALDEGDVEDQDDHIHDAHRSYPEYYPGRGPPGQDSPTEYQHAWRKSPDAYQNRKRRKALQKGGSKDDEDLPAPPTLMQTLPEDDKALWNDFTPPRPRIKSVPSPFEGDKPNSRNRPKSRQSALQNEARSRMEERMGKEEADPKSDCSGAGCSMPEPGCSMPDGGCTNIAMDMISDAVSNGFFMNRWTGV</sequence>
<feature type="compositionally biased region" description="Polar residues" evidence="1">
    <location>
        <begin position="805"/>
        <end position="815"/>
    </location>
</feature>
<organism evidence="3">
    <name type="scientific">Attheya septentrionalis</name>
    <dbReference type="NCBI Taxonomy" id="420275"/>
    <lineage>
        <taxon>Eukaryota</taxon>
        <taxon>Sar</taxon>
        <taxon>Stramenopiles</taxon>
        <taxon>Ochrophyta</taxon>
        <taxon>Bacillariophyta</taxon>
        <taxon>Coscinodiscophyceae</taxon>
        <taxon>Chaetocerotophycidae</taxon>
        <taxon>Chaetocerotales</taxon>
        <taxon>Attheyaceae</taxon>
        <taxon>Attheya</taxon>
    </lineage>
</organism>
<feature type="compositionally biased region" description="Basic residues" evidence="1">
    <location>
        <begin position="600"/>
        <end position="611"/>
    </location>
</feature>
<evidence type="ECO:0000256" key="1">
    <source>
        <dbReference type="SAM" id="MobiDB-lite"/>
    </source>
</evidence>
<evidence type="ECO:0000313" key="4">
    <source>
        <dbReference type="EMBL" id="CAD9817551.1"/>
    </source>
</evidence>
<feature type="compositionally biased region" description="Polar residues" evidence="1">
    <location>
        <begin position="253"/>
        <end position="293"/>
    </location>
</feature>
<feature type="compositionally biased region" description="Basic and acidic residues" evidence="1">
    <location>
        <begin position="301"/>
        <end position="316"/>
    </location>
</feature>
<feature type="compositionally biased region" description="Polar residues" evidence="1">
    <location>
        <begin position="398"/>
        <end position="411"/>
    </location>
</feature>
<feature type="domain" description="DUF6824" evidence="2">
    <location>
        <begin position="656"/>
        <end position="739"/>
    </location>
</feature>
<proteinExistence type="predicted"/>
<feature type="compositionally biased region" description="Low complexity" evidence="1">
    <location>
        <begin position="180"/>
        <end position="196"/>
    </location>
</feature>
<feature type="compositionally biased region" description="Polar residues" evidence="1">
    <location>
        <begin position="1"/>
        <end position="13"/>
    </location>
</feature>
<evidence type="ECO:0000259" key="2">
    <source>
        <dbReference type="Pfam" id="PF20710"/>
    </source>
</evidence>
<name>A0A6T7HTX7_9STRA</name>
<feature type="region of interest" description="Disordered" evidence="1">
    <location>
        <begin position="1"/>
        <end position="72"/>
    </location>
</feature>
<protein>
    <recommendedName>
        <fullName evidence="2">DUF6824 domain-containing protein</fullName>
    </recommendedName>
</protein>
<reference evidence="3" key="1">
    <citation type="submission" date="2021-01" db="EMBL/GenBank/DDBJ databases">
        <authorList>
            <person name="Corre E."/>
            <person name="Pelletier E."/>
            <person name="Niang G."/>
            <person name="Scheremetjew M."/>
            <person name="Finn R."/>
            <person name="Kale V."/>
            <person name="Holt S."/>
            <person name="Cochrane G."/>
            <person name="Meng A."/>
            <person name="Brown T."/>
            <person name="Cohen L."/>
        </authorList>
    </citation>
    <scope>NUCLEOTIDE SEQUENCE</scope>
    <source>
        <strain evidence="3">CCMP2084</strain>
    </source>
</reference>
<dbReference type="EMBL" id="HBHQ01014073">
    <property type="protein sequence ID" value="CAD9817550.1"/>
    <property type="molecule type" value="Transcribed_RNA"/>
</dbReference>
<feature type="compositionally biased region" description="Basic and acidic residues" evidence="1">
    <location>
        <begin position="30"/>
        <end position="39"/>
    </location>
</feature>
<gene>
    <name evidence="3" type="ORF">ASEP1449_LOCUS9382</name>
    <name evidence="4" type="ORF">ASEP1449_LOCUS9383</name>
</gene>
<feature type="compositionally biased region" description="Basic and acidic residues" evidence="1">
    <location>
        <begin position="842"/>
        <end position="851"/>
    </location>
</feature>
<feature type="compositionally biased region" description="Basic and acidic residues" evidence="1">
    <location>
        <begin position="768"/>
        <end position="779"/>
    </location>
</feature>
<dbReference type="Pfam" id="PF20710">
    <property type="entry name" value="DUF6824"/>
    <property type="match status" value="1"/>
</dbReference>
<dbReference type="EMBL" id="HBHQ01014074">
    <property type="protein sequence ID" value="CAD9817551.1"/>
    <property type="molecule type" value="Transcribed_RNA"/>
</dbReference>
<feature type="region of interest" description="Disordered" evidence="1">
    <location>
        <begin position="84"/>
        <end position="615"/>
    </location>
</feature>
<feature type="compositionally biased region" description="Basic and acidic residues" evidence="1">
    <location>
        <begin position="793"/>
        <end position="804"/>
    </location>
</feature>